<name>A0ACC4CVI4_POPAL</name>
<accession>A0ACC4CVI4</accession>
<sequence>MNNMSSFHLAKYFTAECGEKTPVIADSRHNEYKWLFVHESDYNSKQVGTSISLISRVVVIQDATLEINPIAIRWVLHGSSLNPGDAIIFFGALQQVNNPSTLSFTESENLLGYRFKVESRSMFGVNPKFIAEVSKRKEEYINNVEVIEIAKQCEKEQIEFHVEVRAGPNPKELALKAAKNFRATWMVLDKQMKRDKKYFMDNLPCGISRMKRNNSIEQLRGPKSTNVTSETKVKSKGEDKIKVDEKDKGKGVDKDEQEEGNVPYDEMLPGSPKRKRSGRAPPDSYYHVSSLISASSSTSTTGYHEQCTSSSTFKTAKQAYMNFQVEEKNSTSTEQDTSGKQSLAASTEFEQREKEAVVPNEQKNIDGWEGVLRMRYSKIPFAQFARIDGQR</sequence>
<proteinExistence type="predicted"/>
<comment type="caution">
    <text evidence="1">The sequence shown here is derived from an EMBL/GenBank/DDBJ whole genome shotgun (WGS) entry which is preliminary data.</text>
</comment>
<dbReference type="Proteomes" id="UP000309997">
    <property type="component" value="Unassembled WGS sequence"/>
</dbReference>
<evidence type="ECO:0000313" key="1">
    <source>
        <dbReference type="EMBL" id="KAL3609296.1"/>
    </source>
</evidence>
<gene>
    <name evidence="1" type="ORF">D5086_000316</name>
</gene>
<reference evidence="1 2" key="1">
    <citation type="journal article" date="2024" name="Plant Biotechnol. J.">
        <title>Genome and CRISPR/Cas9 system of a widespread forest tree (Populus alba) in the world.</title>
        <authorList>
            <person name="Liu Y.J."/>
            <person name="Jiang P.F."/>
            <person name="Han X.M."/>
            <person name="Li X.Y."/>
            <person name="Wang H.M."/>
            <person name="Wang Y.J."/>
            <person name="Wang X.X."/>
            <person name="Zeng Q.Y."/>
        </authorList>
    </citation>
    <scope>NUCLEOTIDE SEQUENCE [LARGE SCALE GENOMIC DNA]</scope>
    <source>
        <strain evidence="2">cv. PAL-ZL1</strain>
    </source>
</reference>
<protein>
    <submittedName>
        <fullName evidence="1">Uncharacterized protein</fullName>
    </submittedName>
</protein>
<dbReference type="EMBL" id="RCHU02000001">
    <property type="protein sequence ID" value="KAL3609296.1"/>
    <property type="molecule type" value="Genomic_DNA"/>
</dbReference>
<keyword evidence="2" id="KW-1185">Reference proteome</keyword>
<organism evidence="1 2">
    <name type="scientific">Populus alba</name>
    <name type="common">White poplar</name>
    <dbReference type="NCBI Taxonomy" id="43335"/>
    <lineage>
        <taxon>Eukaryota</taxon>
        <taxon>Viridiplantae</taxon>
        <taxon>Streptophyta</taxon>
        <taxon>Embryophyta</taxon>
        <taxon>Tracheophyta</taxon>
        <taxon>Spermatophyta</taxon>
        <taxon>Magnoliopsida</taxon>
        <taxon>eudicotyledons</taxon>
        <taxon>Gunneridae</taxon>
        <taxon>Pentapetalae</taxon>
        <taxon>rosids</taxon>
        <taxon>fabids</taxon>
        <taxon>Malpighiales</taxon>
        <taxon>Salicaceae</taxon>
        <taxon>Saliceae</taxon>
        <taxon>Populus</taxon>
    </lineage>
</organism>
<evidence type="ECO:0000313" key="2">
    <source>
        <dbReference type="Proteomes" id="UP000309997"/>
    </source>
</evidence>